<organism evidence="2 3">
    <name type="scientific">Longimicrobium terrae</name>
    <dbReference type="NCBI Taxonomy" id="1639882"/>
    <lineage>
        <taxon>Bacteria</taxon>
        <taxon>Pseudomonadati</taxon>
        <taxon>Gemmatimonadota</taxon>
        <taxon>Longimicrobiia</taxon>
        <taxon>Longimicrobiales</taxon>
        <taxon>Longimicrobiaceae</taxon>
        <taxon>Longimicrobium</taxon>
    </lineage>
</organism>
<feature type="compositionally biased region" description="Basic and acidic residues" evidence="1">
    <location>
        <begin position="46"/>
        <end position="60"/>
    </location>
</feature>
<reference evidence="2 3" key="1">
    <citation type="submission" date="2020-08" db="EMBL/GenBank/DDBJ databases">
        <title>Genomic Encyclopedia of Type Strains, Phase IV (KMG-IV): sequencing the most valuable type-strain genomes for metagenomic binning, comparative biology and taxonomic classification.</title>
        <authorList>
            <person name="Goeker M."/>
        </authorList>
    </citation>
    <scope>NUCLEOTIDE SEQUENCE [LARGE SCALE GENOMIC DNA]</scope>
    <source>
        <strain evidence="2 3">DSM 29007</strain>
    </source>
</reference>
<keyword evidence="3" id="KW-1185">Reference proteome</keyword>
<dbReference type="Proteomes" id="UP000582837">
    <property type="component" value="Unassembled WGS sequence"/>
</dbReference>
<comment type="caution">
    <text evidence="2">The sequence shown here is derived from an EMBL/GenBank/DDBJ whole genome shotgun (WGS) entry which is preliminary data.</text>
</comment>
<evidence type="ECO:0000313" key="3">
    <source>
        <dbReference type="Proteomes" id="UP000582837"/>
    </source>
</evidence>
<evidence type="ECO:0000256" key="1">
    <source>
        <dbReference type="SAM" id="MobiDB-lite"/>
    </source>
</evidence>
<evidence type="ECO:0008006" key="4">
    <source>
        <dbReference type="Google" id="ProtNLM"/>
    </source>
</evidence>
<dbReference type="AlphaFoldDB" id="A0A841H0K8"/>
<accession>A0A841H0K8</accession>
<dbReference type="RefSeq" id="WP_170034907.1">
    <property type="nucleotide sequence ID" value="NZ_JABDTL010000001.1"/>
</dbReference>
<protein>
    <recommendedName>
        <fullName evidence="4">DUF2946 domain-containing protein</fullName>
    </recommendedName>
</protein>
<proteinExistence type="predicted"/>
<name>A0A841H0K8_9BACT</name>
<feature type="region of interest" description="Disordered" evidence="1">
    <location>
        <begin position="26"/>
        <end position="60"/>
    </location>
</feature>
<evidence type="ECO:0000313" key="2">
    <source>
        <dbReference type="EMBL" id="MBB6071601.1"/>
    </source>
</evidence>
<dbReference type="EMBL" id="JACHIA010000009">
    <property type="protein sequence ID" value="MBB6071601.1"/>
    <property type="molecule type" value="Genomic_DNA"/>
</dbReference>
<feature type="region of interest" description="Disordered" evidence="1">
    <location>
        <begin position="91"/>
        <end position="118"/>
    </location>
</feature>
<gene>
    <name evidence="2" type="ORF">HNQ61_003229</name>
</gene>
<sequence>MLQIRRPLSALFALLYLLLAAGGEVLQHGGSDPAPAPVPRLAHLHAPGDSDHDCPPPPHDETHCPACKLTGLHFIPTVSGSGELAAACTTLRTPNPGNESAPAIRSHAQPGSRAPPLA</sequence>